<evidence type="ECO:0000256" key="2">
    <source>
        <dbReference type="SAM" id="SignalP"/>
    </source>
</evidence>
<dbReference type="InterPro" id="IPR003677">
    <property type="entry name" value="ANIS5_cation-bd"/>
</dbReference>
<dbReference type="EMBL" id="EU573933">
    <property type="protein sequence ID" value="ACB70199.1"/>
    <property type="molecule type" value="mRNA"/>
</dbReference>
<dbReference type="PANTHER" id="PTHR21593:SF36">
    <property type="entry name" value="DUF148 DOMAIN-CONTAINING PROTEIN-RELATED"/>
    <property type="match status" value="1"/>
</dbReference>
<dbReference type="AlphaFoldDB" id="B2D1W6"/>
<protein>
    <submittedName>
        <fullName evidence="4">Rainforest immunodominant hypodermal antigen</fullName>
    </submittedName>
</protein>
<proteinExistence type="evidence at transcript level"/>
<feature type="region of interest" description="Disordered" evidence="1">
    <location>
        <begin position="24"/>
        <end position="43"/>
    </location>
</feature>
<sequence length="164" mass="18794">MKFVILLTIGLLVVAAIPQRRQQQQQQQQQQQRDEREIPPFLEGAPPSVIDEFYNLLKTDENKTDQQTEADVEAFINRLGGSYKVRFTQFMEEVKKARADYERIHQQAVARFSPAAKDADARMSAIADSPHLTTRQKSQQIQAIMDSLPESVRREIINALSPQE</sequence>
<evidence type="ECO:0000256" key="1">
    <source>
        <dbReference type="SAM" id="MobiDB-lite"/>
    </source>
</evidence>
<evidence type="ECO:0000259" key="3">
    <source>
        <dbReference type="Pfam" id="PF02520"/>
    </source>
</evidence>
<feature type="signal peptide" evidence="2">
    <location>
        <begin position="1"/>
        <end position="16"/>
    </location>
</feature>
<organism evidence="4">
    <name type="scientific">Onchocerca ochengi</name>
    <name type="common">Filarial nematode worm</name>
    <dbReference type="NCBI Taxonomy" id="42157"/>
    <lineage>
        <taxon>Eukaryota</taxon>
        <taxon>Metazoa</taxon>
        <taxon>Ecdysozoa</taxon>
        <taxon>Nematoda</taxon>
        <taxon>Chromadorea</taxon>
        <taxon>Rhabditida</taxon>
        <taxon>Spirurina</taxon>
        <taxon>Spiruromorpha</taxon>
        <taxon>Filarioidea</taxon>
        <taxon>Onchocercidae</taxon>
        <taxon>Onchocerca</taxon>
    </lineage>
</organism>
<evidence type="ECO:0000313" key="4">
    <source>
        <dbReference type="EMBL" id="ACB70199.1"/>
    </source>
</evidence>
<name>B2D1W6_ONCOC</name>
<gene>
    <name evidence="4" type="primary">ral-2</name>
</gene>
<feature type="chain" id="PRO_5002777018" evidence="2">
    <location>
        <begin position="17"/>
        <end position="164"/>
    </location>
</feature>
<feature type="domain" description="SXP/RAL-2 family protein Ani s 5-like cation-binding" evidence="3">
    <location>
        <begin position="51"/>
        <end position="153"/>
    </location>
</feature>
<dbReference type="InterPro" id="IPR052823">
    <property type="entry name" value="SXP/RAL-2_related"/>
</dbReference>
<dbReference type="PANTHER" id="PTHR21593">
    <property type="entry name" value="PRION-LIKE- Q/N-RICH -DOMAIN-BEARING PROTEIN PROTEIN"/>
    <property type="match status" value="1"/>
</dbReference>
<keyword evidence="2" id="KW-0732">Signal</keyword>
<dbReference type="Pfam" id="PF02520">
    <property type="entry name" value="ANIS5_cation-bd"/>
    <property type="match status" value="1"/>
</dbReference>
<reference evidence="4" key="1">
    <citation type="submission" date="2008-03" db="EMBL/GenBank/DDBJ databases">
        <title>First Field Trial of a Recombinant Vaccine against Onchocerciasis: Evaluation in Cattle Exposed to Onchocerca ochengi.</title>
        <authorList>
            <person name="Makepeace B.L."/>
            <person name="Jensen S.A."/>
            <person name="Laney S.J."/>
            <person name="Nfon C.K."/>
            <person name="Njongmeta L.M."/>
            <person name="Tanya V.N."/>
            <person name="Williams S.A."/>
            <person name="Bianco A.E."/>
            <person name="Trees A.J."/>
        </authorList>
    </citation>
    <scope>NUCLEOTIDE SEQUENCE</scope>
</reference>
<accession>B2D1W6</accession>